<organism evidence="1 2">
    <name type="scientific">Bythopirellula polymerisocia</name>
    <dbReference type="NCBI Taxonomy" id="2528003"/>
    <lineage>
        <taxon>Bacteria</taxon>
        <taxon>Pseudomonadati</taxon>
        <taxon>Planctomycetota</taxon>
        <taxon>Planctomycetia</taxon>
        <taxon>Pirellulales</taxon>
        <taxon>Lacipirellulaceae</taxon>
        <taxon>Bythopirellula</taxon>
    </lineage>
</organism>
<gene>
    <name evidence="1" type="ORF">Pla144_06930</name>
</gene>
<evidence type="ECO:0000313" key="1">
    <source>
        <dbReference type="EMBL" id="TWU29912.1"/>
    </source>
</evidence>
<sequence>MHSNADGLGEALFYRPQNVYNCRDDRLHLSRPQCFRADAAAGC</sequence>
<dbReference type="Proteomes" id="UP000318437">
    <property type="component" value="Unassembled WGS sequence"/>
</dbReference>
<protein>
    <submittedName>
        <fullName evidence="1">Uncharacterized protein</fullName>
    </submittedName>
</protein>
<dbReference type="EMBL" id="SJPS01000001">
    <property type="protein sequence ID" value="TWU29912.1"/>
    <property type="molecule type" value="Genomic_DNA"/>
</dbReference>
<comment type="caution">
    <text evidence="1">The sequence shown here is derived from an EMBL/GenBank/DDBJ whole genome shotgun (WGS) entry which is preliminary data.</text>
</comment>
<reference evidence="1 2" key="1">
    <citation type="submission" date="2019-02" db="EMBL/GenBank/DDBJ databases">
        <title>Deep-cultivation of Planctomycetes and their phenomic and genomic characterization uncovers novel biology.</title>
        <authorList>
            <person name="Wiegand S."/>
            <person name="Jogler M."/>
            <person name="Boedeker C."/>
            <person name="Pinto D."/>
            <person name="Vollmers J."/>
            <person name="Rivas-Marin E."/>
            <person name="Kohn T."/>
            <person name="Peeters S.H."/>
            <person name="Heuer A."/>
            <person name="Rast P."/>
            <person name="Oberbeckmann S."/>
            <person name="Bunk B."/>
            <person name="Jeske O."/>
            <person name="Meyerdierks A."/>
            <person name="Storesund J.E."/>
            <person name="Kallscheuer N."/>
            <person name="Luecker S."/>
            <person name="Lage O.M."/>
            <person name="Pohl T."/>
            <person name="Merkel B.J."/>
            <person name="Hornburger P."/>
            <person name="Mueller R.-W."/>
            <person name="Bruemmer F."/>
            <person name="Labrenz M."/>
            <person name="Spormann A.M."/>
            <person name="Op Den Camp H."/>
            <person name="Overmann J."/>
            <person name="Amann R."/>
            <person name="Jetten M.S.M."/>
            <person name="Mascher T."/>
            <person name="Medema M.H."/>
            <person name="Devos D.P."/>
            <person name="Kaster A.-K."/>
            <person name="Ovreas L."/>
            <person name="Rohde M."/>
            <person name="Galperin M.Y."/>
            <person name="Jogler C."/>
        </authorList>
    </citation>
    <scope>NUCLEOTIDE SEQUENCE [LARGE SCALE GENOMIC DNA]</scope>
    <source>
        <strain evidence="1 2">Pla144</strain>
    </source>
</reference>
<name>A0A5C6CZ54_9BACT</name>
<accession>A0A5C6CZ54</accession>
<proteinExistence type="predicted"/>
<evidence type="ECO:0000313" key="2">
    <source>
        <dbReference type="Proteomes" id="UP000318437"/>
    </source>
</evidence>
<keyword evidence="2" id="KW-1185">Reference proteome</keyword>
<dbReference type="AlphaFoldDB" id="A0A5C6CZ54"/>